<evidence type="ECO:0000313" key="2">
    <source>
        <dbReference type="Proteomes" id="UP000037688"/>
    </source>
</evidence>
<dbReference type="PATRIC" id="fig|1705561.3.peg.2473"/>
<sequence length="82" mass="9060">MTGFTSAVCLIQKIYYIGRTTFKTKKNSPSLLEGEPGLLTKLIDKIVGSWSDRSGYGSFFRSLLSPNLSDSTSIRFKFGDKG</sequence>
<gene>
    <name evidence="1" type="ORF">AMS66_12845</name>
</gene>
<proteinExistence type="predicted"/>
<protein>
    <submittedName>
        <fullName evidence="1">Uncharacterized protein</fullName>
    </submittedName>
</protein>
<accession>A0A0M9BPD2</accession>
<organism evidence="1 2">
    <name type="scientific">Paenibacillus xylanivorans</name>
    <dbReference type="NCBI Taxonomy" id="1705561"/>
    <lineage>
        <taxon>Bacteria</taxon>
        <taxon>Bacillati</taxon>
        <taxon>Bacillota</taxon>
        <taxon>Bacilli</taxon>
        <taxon>Bacillales</taxon>
        <taxon>Paenibacillaceae</taxon>
        <taxon>Paenibacillus</taxon>
    </lineage>
</organism>
<comment type="caution">
    <text evidence="1">The sequence shown here is derived from an EMBL/GenBank/DDBJ whole genome shotgun (WGS) entry which is preliminary data.</text>
</comment>
<name>A0A0M9BPD2_9BACL</name>
<evidence type="ECO:0000313" key="1">
    <source>
        <dbReference type="EMBL" id="KOY16089.1"/>
    </source>
</evidence>
<dbReference type="AlphaFoldDB" id="A0A0M9BPD2"/>
<dbReference type="EMBL" id="LITU01000056">
    <property type="protein sequence ID" value="KOY16089.1"/>
    <property type="molecule type" value="Genomic_DNA"/>
</dbReference>
<keyword evidence="2" id="KW-1185">Reference proteome</keyword>
<reference evidence="1 2" key="1">
    <citation type="submission" date="2015-08" db="EMBL/GenBank/DDBJ databases">
        <title>Draft genome sequence of cellulolytic and xylanolytic Paenibacillus sp. A59, isolated from a decaying forest soil from Patagonia, Argentina.</title>
        <authorList>
            <person name="Ghio S."/>
            <person name="Caceres A.M."/>
            <person name="Talia P."/>
            <person name="Grasso D."/>
            <person name="Campos E."/>
        </authorList>
    </citation>
    <scope>NUCLEOTIDE SEQUENCE [LARGE SCALE GENOMIC DNA]</scope>
    <source>
        <strain evidence="1 2">A59</strain>
    </source>
</reference>
<dbReference type="Proteomes" id="UP000037688">
    <property type="component" value="Unassembled WGS sequence"/>
</dbReference>